<dbReference type="PROSITE" id="PS50181">
    <property type="entry name" value="FBOX"/>
    <property type="match status" value="1"/>
</dbReference>
<reference evidence="2" key="1">
    <citation type="submission" date="2021-02" db="EMBL/GenBank/DDBJ databases">
        <authorList>
            <person name="Nowell W R."/>
        </authorList>
    </citation>
    <scope>NUCLEOTIDE SEQUENCE</scope>
</reference>
<dbReference type="InterPro" id="IPR001810">
    <property type="entry name" value="F-box_dom"/>
</dbReference>
<proteinExistence type="predicted"/>
<sequence length="433" mass="49918">MYDQLSTLPVELIHKILDYVPTFDILTSVWLINKRLRTVSLAYPRFRLELTCSFDKKKIFYQLCTQLVNISSQVVSLALYDLEDETIPDKISYFFGRSNTFNSTFSHLQSLHLSHVNYNVWDSIKTQLVSLVALTATSTNYGIYEEPQTPSFASIILMDLFNFSPSLKRLSLATIDYPYPIATIDPSRTLTASSLEYVDLSCIEIDLKSLFSITPALHSFTSTVDYNILISNIHEHPSVNLQRLSITFDGVTFKIIECLLSSMNCLAHFTLVAEKEYPMVSLQRLQHLKLAFSYSNEDELNIVNRFSSFVSLTSLHVDLNGTGLQTDLQERFNRDSFLSTLPFTATIVCTHHENTLLDANWWTRMFASNKKLQRISLQLNWPTNDYESDLDIDILQNFRSSTYFTQLKVNVTDCEDGEFPNFYYRFSIYLLSR</sequence>
<accession>A0A820S427</accession>
<dbReference type="AlphaFoldDB" id="A0A820S427"/>
<organism evidence="2 3">
    <name type="scientific">Rotaria socialis</name>
    <dbReference type="NCBI Taxonomy" id="392032"/>
    <lineage>
        <taxon>Eukaryota</taxon>
        <taxon>Metazoa</taxon>
        <taxon>Spiralia</taxon>
        <taxon>Gnathifera</taxon>
        <taxon>Rotifera</taxon>
        <taxon>Eurotatoria</taxon>
        <taxon>Bdelloidea</taxon>
        <taxon>Philodinida</taxon>
        <taxon>Philodinidae</taxon>
        <taxon>Rotaria</taxon>
    </lineage>
</organism>
<name>A0A820S427_9BILA</name>
<gene>
    <name evidence="2" type="ORF">HFQ381_LOCUS23380</name>
</gene>
<feature type="domain" description="F-box" evidence="1">
    <location>
        <begin position="2"/>
        <end position="39"/>
    </location>
</feature>
<dbReference type="Proteomes" id="UP000663851">
    <property type="component" value="Unassembled WGS sequence"/>
</dbReference>
<dbReference type="SUPFAM" id="SSF52047">
    <property type="entry name" value="RNI-like"/>
    <property type="match status" value="1"/>
</dbReference>
<comment type="caution">
    <text evidence="2">The sequence shown here is derived from an EMBL/GenBank/DDBJ whole genome shotgun (WGS) entry which is preliminary data.</text>
</comment>
<evidence type="ECO:0000313" key="2">
    <source>
        <dbReference type="EMBL" id="CAF4444362.1"/>
    </source>
</evidence>
<dbReference type="EMBL" id="CAJOBO010002319">
    <property type="protein sequence ID" value="CAF4444362.1"/>
    <property type="molecule type" value="Genomic_DNA"/>
</dbReference>
<evidence type="ECO:0000259" key="1">
    <source>
        <dbReference type="PROSITE" id="PS50181"/>
    </source>
</evidence>
<protein>
    <recommendedName>
        <fullName evidence="1">F-box domain-containing protein</fullName>
    </recommendedName>
</protein>
<evidence type="ECO:0000313" key="3">
    <source>
        <dbReference type="Proteomes" id="UP000663851"/>
    </source>
</evidence>